<evidence type="ECO:0000313" key="3">
    <source>
        <dbReference type="EMBL" id="KZN52655.1"/>
    </source>
</evidence>
<evidence type="ECO:0000256" key="1">
    <source>
        <dbReference type="ARBA" id="ARBA00007100"/>
    </source>
</evidence>
<dbReference type="PATRIC" id="fig|1365251.3.peg.929"/>
<dbReference type="EMBL" id="AUXZ01000061">
    <property type="protein sequence ID" value="KZN52655.1"/>
    <property type="molecule type" value="Genomic_DNA"/>
</dbReference>
<sequence length="297" mass="33996">MAVSKISPWVWTKKCYTSGLLFSHGFAVQSMTDTWFDEQQELGMDYTVPPLLRSIYAEQRWDAQADTEQTLCLLAELELAVDEMRVKEKDAHKRIDLILDTFYTKWLFSGTGQKVPEYLLNNVGYVLKMRSGTSTALAILLAHLLERADFNATVALMQNEVVVHVALSSEEGYIIDPSSGQQSWYITPENDGEKEQEPLELVIGDEAFKLYLAQQKWSFIAAEKFSHALSCVELLMELLGDDPYERRDRGYLLNQLNCPKMAKDDLQYFVDECPDDPTIEIIQNQIEELADHNNILH</sequence>
<comment type="caution">
    <text evidence="3">The sequence shown here is derived from an EMBL/GenBank/DDBJ whole genome shotgun (WGS) entry which is preliminary data.</text>
</comment>
<proteinExistence type="inferred from homology"/>
<dbReference type="AlphaFoldDB" id="A0A167FQX7"/>
<reference evidence="3 4" key="1">
    <citation type="submission" date="2013-07" db="EMBL/GenBank/DDBJ databases">
        <title>Comparative Genomic and Metabolomic Analysis of Twelve Strains of Pseudoalteromonas luteoviolacea.</title>
        <authorList>
            <person name="Vynne N.G."/>
            <person name="Mansson M."/>
            <person name="Gram L."/>
        </authorList>
    </citation>
    <scope>NUCLEOTIDE SEQUENCE [LARGE SCALE GENOMIC DNA]</scope>
    <source>
        <strain evidence="3 4">H33</strain>
    </source>
</reference>
<dbReference type="Proteomes" id="UP000076503">
    <property type="component" value="Unassembled WGS sequence"/>
</dbReference>
<evidence type="ECO:0000259" key="2">
    <source>
        <dbReference type="Pfam" id="PF13369"/>
    </source>
</evidence>
<protein>
    <recommendedName>
        <fullName evidence="2">Protein SirB1 N-terminal domain-containing protein</fullName>
    </recommendedName>
</protein>
<name>A0A167FQX7_9GAMM</name>
<organism evidence="3 4">
    <name type="scientific">Pseudoalteromonas luteoviolacea H33</name>
    <dbReference type="NCBI Taxonomy" id="1365251"/>
    <lineage>
        <taxon>Bacteria</taxon>
        <taxon>Pseudomonadati</taxon>
        <taxon>Pseudomonadota</taxon>
        <taxon>Gammaproteobacteria</taxon>
        <taxon>Alteromonadales</taxon>
        <taxon>Pseudoalteromonadaceae</taxon>
        <taxon>Pseudoalteromonas</taxon>
    </lineage>
</organism>
<gene>
    <name evidence="3" type="ORF">N476_10015</name>
</gene>
<evidence type="ECO:0000313" key="4">
    <source>
        <dbReference type="Proteomes" id="UP000076503"/>
    </source>
</evidence>
<feature type="domain" description="Protein SirB1 N-terminal" evidence="2">
    <location>
        <begin position="74"/>
        <end position="181"/>
    </location>
</feature>
<comment type="similarity">
    <text evidence="1">Belongs to the UPF0162 family.</text>
</comment>
<accession>A0A167FQX7</accession>
<dbReference type="InterPro" id="IPR032698">
    <property type="entry name" value="SirB1_N"/>
</dbReference>
<dbReference type="Pfam" id="PF13369">
    <property type="entry name" value="Transglut_core2"/>
    <property type="match status" value="1"/>
</dbReference>
<dbReference type="Pfam" id="PF13371">
    <property type="entry name" value="TPR_9"/>
    <property type="match status" value="1"/>
</dbReference>